<dbReference type="Gene3D" id="6.10.250.330">
    <property type="match status" value="1"/>
</dbReference>
<evidence type="ECO:0000256" key="1">
    <source>
        <dbReference type="ARBA" id="ARBA00009981"/>
    </source>
</evidence>
<reference evidence="2" key="1">
    <citation type="submission" date="2016-10" db="EMBL/GenBank/DDBJ databases">
        <authorList>
            <person name="de Groot N.N."/>
        </authorList>
    </citation>
    <scope>NUCLEOTIDE SEQUENCE</scope>
</reference>
<accession>A0A1W1DZF7</accession>
<dbReference type="SUPFAM" id="SSF143120">
    <property type="entry name" value="YefM-like"/>
    <property type="match status" value="1"/>
</dbReference>
<organism evidence="2">
    <name type="scientific">hydrothermal vent metagenome</name>
    <dbReference type="NCBI Taxonomy" id="652676"/>
    <lineage>
        <taxon>unclassified sequences</taxon>
        <taxon>metagenomes</taxon>
        <taxon>ecological metagenomes</taxon>
    </lineage>
</organism>
<gene>
    <name evidence="2" type="ORF">MNB_SUP05-SYMBIONT-4-518</name>
</gene>
<dbReference type="InterPro" id="IPR036165">
    <property type="entry name" value="YefM-like_sf"/>
</dbReference>
<dbReference type="Gene3D" id="3.40.1620.10">
    <property type="entry name" value="YefM-like domain"/>
    <property type="match status" value="1"/>
</dbReference>
<dbReference type="PANTHER" id="PTHR33713:SF6">
    <property type="entry name" value="ANTITOXIN YEFM"/>
    <property type="match status" value="1"/>
</dbReference>
<comment type="similarity">
    <text evidence="1">Belongs to the phD/YefM antitoxin family.</text>
</comment>
<dbReference type="PANTHER" id="PTHR33713">
    <property type="entry name" value="ANTITOXIN YAFN-RELATED"/>
    <property type="match status" value="1"/>
</dbReference>
<evidence type="ECO:0000313" key="2">
    <source>
        <dbReference type="EMBL" id="SFV87083.1"/>
    </source>
</evidence>
<name>A0A1W1DZF7_9ZZZZ</name>
<dbReference type="EMBL" id="FPHY01000147">
    <property type="protein sequence ID" value="SFV87083.1"/>
    <property type="molecule type" value="Genomic_DNA"/>
</dbReference>
<dbReference type="InterPro" id="IPR006442">
    <property type="entry name" value="Antitoxin_Phd/YefM"/>
</dbReference>
<protein>
    <submittedName>
        <fullName evidence="2">YefM protein (Antitoxin to YoeB)</fullName>
    </submittedName>
</protein>
<dbReference type="NCBIfam" id="TIGR01552">
    <property type="entry name" value="phd_fam"/>
    <property type="match status" value="1"/>
</dbReference>
<proteinExistence type="inferred from homology"/>
<dbReference type="InterPro" id="IPR051405">
    <property type="entry name" value="phD/YefM_antitoxin"/>
</dbReference>
<dbReference type="AlphaFoldDB" id="A0A1W1DZF7"/>
<dbReference type="Pfam" id="PF02604">
    <property type="entry name" value="PhdYeFM_antitox"/>
    <property type="match status" value="1"/>
</dbReference>
<sequence length="84" mass="9425">MQTVSFTKARNNLKSVLDRVVEDVDYTLISRRDTEDAVIMSLSQFNSWKETLYLLSNPANAEHLMASIAQLEAGNVVKHTLIDG</sequence>